<sequence length="51" mass="5946">MASPAMPITWMERFMDKVALVSVSTYRDRYLEELEKNNPKAKCTRPSNNPQ</sequence>
<proteinExistence type="predicted"/>
<dbReference type="EMBL" id="BFAA01008674">
    <property type="protein sequence ID" value="GCB75627.1"/>
    <property type="molecule type" value="Genomic_DNA"/>
</dbReference>
<evidence type="ECO:0000313" key="1">
    <source>
        <dbReference type="EMBL" id="GCB75627.1"/>
    </source>
</evidence>
<reference evidence="1 2" key="1">
    <citation type="journal article" date="2018" name="Nat. Ecol. Evol.">
        <title>Shark genomes provide insights into elasmobranch evolution and the origin of vertebrates.</title>
        <authorList>
            <person name="Hara Y"/>
            <person name="Yamaguchi K"/>
            <person name="Onimaru K"/>
            <person name="Kadota M"/>
            <person name="Koyanagi M"/>
            <person name="Keeley SD"/>
            <person name="Tatsumi K"/>
            <person name="Tanaka K"/>
            <person name="Motone F"/>
            <person name="Kageyama Y"/>
            <person name="Nozu R"/>
            <person name="Adachi N"/>
            <person name="Nishimura O"/>
            <person name="Nakagawa R"/>
            <person name="Tanegashima C"/>
            <person name="Kiyatake I"/>
            <person name="Matsumoto R"/>
            <person name="Murakumo K"/>
            <person name="Nishida K"/>
            <person name="Terakita A"/>
            <person name="Kuratani S"/>
            <person name="Sato K"/>
            <person name="Hyodo S Kuraku.S."/>
        </authorList>
    </citation>
    <scope>NUCLEOTIDE SEQUENCE [LARGE SCALE GENOMIC DNA]</scope>
</reference>
<protein>
    <submittedName>
        <fullName evidence="1">Uncharacterized protein</fullName>
    </submittedName>
</protein>
<dbReference type="Proteomes" id="UP000288216">
    <property type="component" value="Unassembled WGS sequence"/>
</dbReference>
<organism evidence="1 2">
    <name type="scientific">Scyliorhinus torazame</name>
    <name type="common">Cloudy catshark</name>
    <name type="synonym">Catulus torazame</name>
    <dbReference type="NCBI Taxonomy" id="75743"/>
    <lineage>
        <taxon>Eukaryota</taxon>
        <taxon>Metazoa</taxon>
        <taxon>Chordata</taxon>
        <taxon>Craniata</taxon>
        <taxon>Vertebrata</taxon>
        <taxon>Chondrichthyes</taxon>
        <taxon>Elasmobranchii</taxon>
        <taxon>Galeomorphii</taxon>
        <taxon>Galeoidea</taxon>
        <taxon>Carcharhiniformes</taxon>
        <taxon>Scyliorhinidae</taxon>
        <taxon>Scyliorhinus</taxon>
    </lineage>
</organism>
<dbReference type="OrthoDB" id="10439394at2759"/>
<keyword evidence="2" id="KW-1185">Reference proteome</keyword>
<name>A0A401PRA7_SCYTO</name>
<feature type="non-terminal residue" evidence="1">
    <location>
        <position position="51"/>
    </location>
</feature>
<accession>A0A401PRA7</accession>
<gene>
    <name evidence="1" type="ORF">scyTo_0015353</name>
</gene>
<dbReference type="AlphaFoldDB" id="A0A401PRA7"/>
<evidence type="ECO:0000313" key="2">
    <source>
        <dbReference type="Proteomes" id="UP000288216"/>
    </source>
</evidence>
<comment type="caution">
    <text evidence="1">The sequence shown here is derived from an EMBL/GenBank/DDBJ whole genome shotgun (WGS) entry which is preliminary data.</text>
</comment>